<keyword evidence="11" id="KW-1185">Reference proteome</keyword>
<evidence type="ECO:0000313" key="10">
    <source>
        <dbReference type="EMBL" id="CCD11632.1"/>
    </source>
</evidence>
<evidence type="ECO:0000256" key="6">
    <source>
        <dbReference type="ARBA" id="ARBA00023136"/>
    </source>
</evidence>
<keyword evidence="5" id="KW-0732">Signal</keyword>
<evidence type="ECO:0000256" key="5">
    <source>
        <dbReference type="ARBA" id="ARBA00022729"/>
    </source>
</evidence>
<name>F9W3C2_TRYCI</name>
<comment type="function">
    <text evidence="1">VSG forms a coat on the surface of the parasite. The trypanosome evades the immune response of the host by expressing a series of antigenically distinct VSGs from an estimated 1000 VSG genes.</text>
</comment>
<dbReference type="AlphaFoldDB" id="F9W3C2"/>
<feature type="non-terminal residue" evidence="10">
    <location>
        <position position="264"/>
    </location>
</feature>
<comment type="subcellular location">
    <subcellularLocation>
        <location evidence="2">Cell membrane</location>
        <topology evidence="2">Lipid-anchor</topology>
        <topology evidence="2">GPI-anchor</topology>
    </subcellularLocation>
</comment>
<sequence>MAKNLPIRHADTKDSQKVVQEIEAFSASLSPEEWFTGVRQSKNHATLPEYFKKAYPDYEKQWEAWKKTVTRVSSGKEYTRGNPTTRKAKIAHIRLQKVTQKAHKIIEEIKKINITEVEKANDTFNRVIFGDNGGANTPICDGPLKDLAGSKRDAACGAGGLGSAGGAAGKNLVVDFFCLCTGRRTSDNKDEGQGSACGITVGVGEGLGWGGTKSPWGSTNMWGKIKEGCGQFTTSGTKSTSEARAILGESLTKLTEGGKIRDDG</sequence>
<organism evidence="10 11">
    <name type="scientific">Trypanosoma congolense (strain IL3000)</name>
    <dbReference type="NCBI Taxonomy" id="1068625"/>
    <lineage>
        <taxon>Eukaryota</taxon>
        <taxon>Discoba</taxon>
        <taxon>Euglenozoa</taxon>
        <taxon>Kinetoplastea</taxon>
        <taxon>Metakinetoplastina</taxon>
        <taxon>Trypanosomatida</taxon>
        <taxon>Trypanosomatidae</taxon>
        <taxon>Trypanosoma</taxon>
        <taxon>Nannomonas</taxon>
    </lineage>
</organism>
<dbReference type="EMBL" id="CAEQ01000390">
    <property type="protein sequence ID" value="CCD11632.1"/>
    <property type="molecule type" value="Genomic_DNA"/>
</dbReference>
<evidence type="ECO:0000256" key="3">
    <source>
        <dbReference type="ARBA" id="ARBA00022475"/>
    </source>
</evidence>
<evidence type="ECO:0000259" key="9">
    <source>
        <dbReference type="Pfam" id="PF13206"/>
    </source>
</evidence>
<keyword evidence="6" id="KW-0472">Membrane</keyword>
<evidence type="ECO:0000256" key="7">
    <source>
        <dbReference type="ARBA" id="ARBA00023180"/>
    </source>
</evidence>
<accession>F9W3C2</accession>
<dbReference type="GO" id="GO:0005886">
    <property type="term" value="C:plasma membrane"/>
    <property type="evidence" value="ECO:0007669"/>
    <property type="project" value="UniProtKB-SubCell"/>
</dbReference>
<evidence type="ECO:0000256" key="4">
    <source>
        <dbReference type="ARBA" id="ARBA00022622"/>
    </source>
</evidence>
<keyword evidence="7" id="KW-0325">Glycoprotein</keyword>
<evidence type="ECO:0000256" key="8">
    <source>
        <dbReference type="ARBA" id="ARBA00023288"/>
    </source>
</evidence>
<evidence type="ECO:0000313" key="11">
    <source>
        <dbReference type="Proteomes" id="UP000000702"/>
    </source>
</evidence>
<keyword evidence="8" id="KW-0449">Lipoprotein</keyword>
<protein>
    <submittedName>
        <fullName evidence="10">WGS project CAEQ00000000 data, annotated contig 1035</fullName>
    </submittedName>
</protein>
<gene>
    <name evidence="10" type="ORF">TCIL3000_0_26000</name>
</gene>
<keyword evidence="4" id="KW-0336">GPI-anchor</keyword>
<comment type="caution">
    <text evidence="10">The sequence shown here is derived from an EMBL/GenBank/DDBJ whole genome shotgun (WGS) entry which is preliminary data.</text>
</comment>
<feature type="domain" description="Trypanosome variant surface glycoprotein B-type N-terminal" evidence="9">
    <location>
        <begin position="2"/>
        <end position="243"/>
    </location>
</feature>
<dbReference type="VEuPathDB" id="TriTrypDB:TcIL3000_0_26000"/>
<dbReference type="GO" id="GO:0098552">
    <property type="term" value="C:side of membrane"/>
    <property type="evidence" value="ECO:0007669"/>
    <property type="project" value="UniProtKB-KW"/>
</dbReference>
<reference evidence="10 11" key="2">
    <citation type="journal article" date="2012" name="Proc. Natl. Acad. Sci. U.S.A.">
        <title>Antigenic diversity is generated by distinct evolutionary mechanisms in African trypanosome species.</title>
        <authorList>
            <person name="Jackson A.P."/>
            <person name="Berry A."/>
            <person name="Aslett M."/>
            <person name="Allison H.C."/>
            <person name="Burton P."/>
            <person name="Vavrova-Anderson J."/>
            <person name="Brown R."/>
            <person name="Browne H."/>
            <person name="Corton N."/>
            <person name="Hauser H."/>
            <person name="Gamble J."/>
            <person name="Gilderthorp R."/>
            <person name="Marcello L."/>
            <person name="McQuillan J."/>
            <person name="Otto T.D."/>
            <person name="Quail M.A."/>
            <person name="Sanders M.J."/>
            <person name="van Tonder A."/>
            <person name="Ginger M.L."/>
            <person name="Field M.C."/>
            <person name="Barry J.D."/>
            <person name="Hertz-Fowler C."/>
            <person name="Berriman M."/>
        </authorList>
    </citation>
    <scope>NUCLEOTIDE SEQUENCE [LARGE SCALE GENOMIC DNA]</scope>
    <source>
        <strain evidence="10 11">IL3000</strain>
    </source>
</reference>
<proteinExistence type="predicted"/>
<keyword evidence="3" id="KW-1003">Cell membrane</keyword>
<evidence type="ECO:0000256" key="2">
    <source>
        <dbReference type="ARBA" id="ARBA00004609"/>
    </source>
</evidence>
<dbReference type="Pfam" id="PF13206">
    <property type="entry name" value="VSG_B"/>
    <property type="match status" value="1"/>
</dbReference>
<dbReference type="InterPro" id="IPR025932">
    <property type="entry name" value="Trypano_VSG_B_N_dom"/>
</dbReference>
<evidence type="ECO:0000256" key="1">
    <source>
        <dbReference type="ARBA" id="ARBA00002523"/>
    </source>
</evidence>
<dbReference type="Proteomes" id="UP000000702">
    <property type="component" value="Unassembled WGS sequence"/>
</dbReference>
<reference evidence="11" key="1">
    <citation type="submission" date="2011-07" db="EMBL/GenBank/DDBJ databases">
        <title>Divergent evolution of antigenic variation in African trypanosomes.</title>
        <authorList>
            <person name="Jackson A.P."/>
            <person name="Berry A."/>
            <person name="Allison H.C."/>
            <person name="Burton P."/>
            <person name="Anderson J."/>
            <person name="Aslett M."/>
            <person name="Brown R."/>
            <person name="Corton N."/>
            <person name="Harris D."/>
            <person name="Hauser H."/>
            <person name="Gamble J."/>
            <person name="Gilderthorp R."/>
            <person name="McQuillan J."/>
            <person name="Quail M.A."/>
            <person name="Sanders M."/>
            <person name="Van Tonder A."/>
            <person name="Ginger M.L."/>
            <person name="Donelson J.E."/>
            <person name="Field M.C."/>
            <person name="Barry J.D."/>
            <person name="Berriman M."/>
            <person name="Hertz-Fowler C."/>
        </authorList>
    </citation>
    <scope>NUCLEOTIDE SEQUENCE [LARGE SCALE GENOMIC DNA]</scope>
    <source>
        <strain evidence="11">IL3000</strain>
    </source>
</reference>